<sequence length="135" mass="15052">MPGDIGSHRQTTDAAATAILPRAEHVSGWLPEKSGRRRDAIKAVLTERPVQKIHGQGNQKPRSAVSRMRCRTWLPRSGAGIFFSGFPHNAGHAHKKQGRLPFLLLVRLAPRHKSRALQGNRIELIRSFLSGKAWQ</sequence>
<reference evidence="1 2" key="1">
    <citation type="journal article" date="2017" name="ISME J.">
        <title>Genome of 'Ca. Desulfovibrio trichonymphae', an H2-oxidizing bacterium in a tripartite symbiotic system within a protist cell in the termite gut.</title>
        <authorList>
            <person name="Kuwahara H."/>
            <person name="Yuki M."/>
            <person name="Izawa K."/>
            <person name="Ohkuma M."/>
            <person name="Hongoh Y."/>
        </authorList>
    </citation>
    <scope>NUCLEOTIDE SEQUENCE [LARGE SCALE GENOMIC DNA]</scope>
    <source>
        <strain evidence="1 2">Rs-N31</strain>
    </source>
</reference>
<accession>A0A1J1DQR7</accession>
<evidence type="ECO:0000313" key="1">
    <source>
        <dbReference type="EMBL" id="BAV92185.1"/>
    </source>
</evidence>
<protein>
    <submittedName>
        <fullName evidence="1">Uncharacterized protein</fullName>
    </submittedName>
</protein>
<dbReference type="AlphaFoldDB" id="A0A1J1DQR7"/>
<evidence type="ECO:0000313" key="2">
    <source>
        <dbReference type="Proteomes" id="UP000242645"/>
    </source>
</evidence>
<name>A0A1J1DQR7_9BACT</name>
<organism evidence="1 2">
    <name type="scientific">Candidatus Desulfovibrio trichonymphae</name>
    <dbReference type="NCBI Taxonomy" id="1725232"/>
    <lineage>
        <taxon>Bacteria</taxon>
        <taxon>Pseudomonadati</taxon>
        <taxon>Thermodesulfobacteriota</taxon>
        <taxon>Desulfovibrionia</taxon>
        <taxon>Desulfovibrionales</taxon>
        <taxon>Desulfovibrionaceae</taxon>
        <taxon>Desulfovibrio</taxon>
    </lineage>
</organism>
<dbReference type="KEGG" id="dtr:RSDT_0673"/>
<dbReference type="Proteomes" id="UP000242645">
    <property type="component" value="Chromosome"/>
</dbReference>
<keyword evidence="2" id="KW-1185">Reference proteome</keyword>
<proteinExistence type="predicted"/>
<gene>
    <name evidence="1" type="ORF">RSDT_0673</name>
</gene>
<dbReference type="EMBL" id="AP017368">
    <property type="protein sequence ID" value="BAV92185.1"/>
    <property type="molecule type" value="Genomic_DNA"/>
</dbReference>